<feature type="site" description="Important for serine binding" evidence="8">
    <location>
        <position position="386"/>
    </location>
</feature>
<evidence type="ECO:0000256" key="7">
    <source>
        <dbReference type="HAMAP-Rule" id="MF_00176"/>
    </source>
</evidence>
<feature type="binding site" evidence="7 8">
    <location>
        <position position="283"/>
    </location>
    <ligand>
        <name>L-serine</name>
        <dbReference type="ChEBI" id="CHEBI:33384"/>
    </ligand>
</feature>
<evidence type="ECO:0000256" key="4">
    <source>
        <dbReference type="ARBA" id="ARBA00022840"/>
    </source>
</evidence>
<dbReference type="GO" id="GO:0004828">
    <property type="term" value="F:serine-tRNA ligase activity"/>
    <property type="evidence" value="ECO:0007669"/>
    <property type="project" value="UniProtKB-UniRule"/>
</dbReference>
<protein>
    <recommendedName>
        <fullName evidence="7">Serine--tRNA ligase</fullName>
        <ecNumber evidence="7">6.1.1.11</ecNumber>
    </recommendedName>
    <alternativeName>
        <fullName evidence="7">Seryl-tRNA synthetase</fullName>
        <shortName evidence="7">SerRS</shortName>
    </alternativeName>
    <alternativeName>
        <fullName evidence="7">Seryl-tRNA(Ser/Sec) synthetase</fullName>
    </alternativeName>
</protein>
<dbReference type="SUPFAM" id="SSF55681">
    <property type="entry name" value="Class II aaRS and biotin synthetases"/>
    <property type="match status" value="1"/>
</dbReference>
<feature type="binding site" evidence="9">
    <location>
        <begin position="276"/>
        <end position="279"/>
    </location>
    <ligand>
        <name>ATP</name>
        <dbReference type="ChEBI" id="CHEBI:30616"/>
    </ligand>
</feature>
<dbReference type="Proteomes" id="UP000536179">
    <property type="component" value="Unassembled WGS sequence"/>
</dbReference>
<keyword evidence="2 7" id="KW-0436">Ligase</keyword>
<dbReference type="PROSITE" id="PS50862">
    <property type="entry name" value="AA_TRNA_LIGASE_II"/>
    <property type="match status" value="1"/>
</dbReference>
<evidence type="ECO:0000256" key="8">
    <source>
        <dbReference type="PIRSR" id="PIRSR001529-1"/>
    </source>
</evidence>
<feature type="binding site" evidence="7">
    <location>
        <position position="276"/>
    </location>
    <ligand>
        <name>ATP</name>
        <dbReference type="ChEBI" id="CHEBI:30616"/>
    </ligand>
</feature>
<dbReference type="PRINTS" id="PR00981">
    <property type="entry name" value="TRNASYNTHSER"/>
</dbReference>
<feature type="binding site" evidence="7">
    <location>
        <begin position="229"/>
        <end position="231"/>
    </location>
    <ligand>
        <name>L-serine</name>
        <dbReference type="ChEBI" id="CHEBI:33384"/>
    </ligand>
</feature>
<feature type="binding site" evidence="7 9">
    <location>
        <begin position="260"/>
        <end position="262"/>
    </location>
    <ligand>
        <name>ATP</name>
        <dbReference type="ChEBI" id="CHEBI:30616"/>
    </ligand>
</feature>
<comment type="domain">
    <text evidence="7">Consists of two distinct domains, a catalytic core and a N-terminal extension that is involved in tRNA binding.</text>
</comment>
<dbReference type="CDD" id="cd00770">
    <property type="entry name" value="SerRS_core"/>
    <property type="match status" value="1"/>
</dbReference>
<dbReference type="GO" id="GO:0005524">
    <property type="term" value="F:ATP binding"/>
    <property type="evidence" value="ECO:0007669"/>
    <property type="project" value="UniProtKB-UniRule"/>
</dbReference>
<evidence type="ECO:0000256" key="3">
    <source>
        <dbReference type="ARBA" id="ARBA00022741"/>
    </source>
</evidence>
<dbReference type="GO" id="GO:0016260">
    <property type="term" value="P:selenocysteine biosynthetic process"/>
    <property type="evidence" value="ECO:0007669"/>
    <property type="project" value="UniProtKB-UniRule"/>
</dbReference>
<dbReference type="Pfam" id="PF00587">
    <property type="entry name" value="tRNA-synt_2b"/>
    <property type="match status" value="1"/>
</dbReference>
<organism evidence="11 12">
    <name type="scientific">Aporhodopirellula rubra</name>
    <dbReference type="NCBI Taxonomy" id="980271"/>
    <lineage>
        <taxon>Bacteria</taxon>
        <taxon>Pseudomonadati</taxon>
        <taxon>Planctomycetota</taxon>
        <taxon>Planctomycetia</taxon>
        <taxon>Pirellulales</taxon>
        <taxon>Pirellulaceae</taxon>
        <taxon>Aporhodopirellula</taxon>
    </lineage>
</organism>
<keyword evidence="3 7" id="KW-0547">Nucleotide-binding</keyword>
<dbReference type="SUPFAM" id="SSF46589">
    <property type="entry name" value="tRNA-binding arm"/>
    <property type="match status" value="1"/>
</dbReference>
<reference evidence="11 12" key="1">
    <citation type="submission" date="2020-08" db="EMBL/GenBank/DDBJ databases">
        <title>Genomic Encyclopedia of Type Strains, Phase III (KMG-III): the genomes of soil and plant-associated and newly described type strains.</title>
        <authorList>
            <person name="Whitman W."/>
        </authorList>
    </citation>
    <scope>NUCLEOTIDE SEQUENCE [LARGE SCALE GENOMIC DNA]</scope>
    <source>
        <strain evidence="11 12">CECT 8075</strain>
    </source>
</reference>
<evidence type="ECO:0000256" key="9">
    <source>
        <dbReference type="PIRSR" id="PIRSR001529-2"/>
    </source>
</evidence>
<comment type="caution">
    <text evidence="11">The sequence shown here is derived from an EMBL/GenBank/DDBJ whole genome shotgun (WGS) entry which is preliminary data.</text>
</comment>
<feature type="domain" description="Aminoacyl-transfer RNA synthetases class-II family profile" evidence="10">
    <location>
        <begin position="137"/>
        <end position="411"/>
    </location>
</feature>
<proteinExistence type="inferred from homology"/>
<name>A0A7W5E3N9_9BACT</name>
<dbReference type="GO" id="GO:0005737">
    <property type="term" value="C:cytoplasm"/>
    <property type="evidence" value="ECO:0007669"/>
    <property type="project" value="UniProtKB-SubCell"/>
</dbReference>
<comment type="subunit">
    <text evidence="7">Homodimer. The tRNA molecule binds across the dimer.</text>
</comment>
<feature type="binding site" evidence="7 9">
    <location>
        <begin position="350"/>
        <end position="353"/>
    </location>
    <ligand>
        <name>ATP</name>
        <dbReference type="ChEBI" id="CHEBI:30616"/>
    </ligand>
</feature>
<dbReference type="InterPro" id="IPR015866">
    <property type="entry name" value="Ser-tRNA-synth_1_N"/>
</dbReference>
<accession>A0A7W5E3N9</accession>
<dbReference type="Gene3D" id="1.10.287.40">
    <property type="entry name" value="Serine-tRNA synthetase, tRNA binding domain"/>
    <property type="match status" value="1"/>
</dbReference>
<dbReference type="Pfam" id="PF02403">
    <property type="entry name" value="Seryl_tRNA_N"/>
    <property type="match status" value="1"/>
</dbReference>
<dbReference type="Gene3D" id="3.30.930.10">
    <property type="entry name" value="Bira Bifunctional Protein, Domain 2"/>
    <property type="match status" value="1"/>
</dbReference>
<dbReference type="InterPro" id="IPR010978">
    <property type="entry name" value="tRNA-bd_arm"/>
</dbReference>
<gene>
    <name evidence="7" type="primary">serS</name>
    <name evidence="11" type="ORF">FHS27_004575</name>
</gene>
<feature type="binding site" evidence="8">
    <location>
        <position position="260"/>
    </location>
    <ligand>
        <name>L-serine</name>
        <dbReference type="ChEBI" id="CHEBI:33384"/>
    </ligand>
</feature>
<dbReference type="InterPro" id="IPR006195">
    <property type="entry name" value="aa-tRNA-synth_II"/>
</dbReference>
<dbReference type="AlphaFoldDB" id="A0A7W5E3N9"/>
<dbReference type="InterPro" id="IPR002314">
    <property type="entry name" value="aa-tRNA-synt_IIb"/>
</dbReference>
<evidence type="ECO:0000259" key="10">
    <source>
        <dbReference type="PROSITE" id="PS50862"/>
    </source>
</evidence>
<dbReference type="InterPro" id="IPR045864">
    <property type="entry name" value="aa-tRNA-synth_II/BPL/LPL"/>
</dbReference>
<feature type="binding site" evidence="7">
    <location>
        <position position="386"/>
    </location>
    <ligand>
        <name>L-serine</name>
        <dbReference type="ChEBI" id="CHEBI:33384"/>
    </ligand>
</feature>
<evidence type="ECO:0000256" key="2">
    <source>
        <dbReference type="ARBA" id="ARBA00022598"/>
    </source>
</evidence>
<comment type="catalytic activity">
    <reaction evidence="7">
        <text>tRNA(Sec) + L-serine + ATP = L-seryl-tRNA(Sec) + AMP + diphosphate + H(+)</text>
        <dbReference type="Rhea" id="RHEA:42580"/>
        <dbReference type="Rhea" id="RHEA-COMP:9742"/>
        <dbReference type="Rhea" id="RHEA-COMP:10128"/>
        <dbReference type="ChEBI" id="CHEBI:15378"/>
        <dbReference type="ChEBI" id="CHEBI:30616"/>
        <dbReference type="ChEBI" id="CHEBI:33019"/>
        <dbReference type="ChEBI" id="CHEBI:33384"/>
        <dbReference type="ChEBI" id="CHEBI:78442"/>
        <dbReference type="ChEBI" id="CHEBI:78533"/>
        <dbReference type="ChEBI" id="CHEBI:456215"/>
        <dbReference type="EC" id="6.1.1.11"/>
    </reaction>
</comment>
<comment type="similarity">
    <text evidence="7">Belongs to the class-II aminoacyl-tRNA synthetase family. Type-1 seryl-tRNA synthetase subfamily.</text>
</comment>
<comment type="catalytic activity">
    <reaction evidence="7">
        <text>tRNA(Ser) + L-serine + ATP = L-seryl-tRNA(Ser) + AMP + diphosphate + H(+)</text>
        <dbReference type="Rhea" id="RHEA:12292"/>
        <dbReference type="Rhea" id="RHEA-COMP:9669"/>
        <dbReference type="Rhea" id="RHEA-COMP:9703"/>
        <dbReference type="ChEBI" id="CHEBI:15378"/>
        <dbReference type="ChEBI" id="CHEBI:30616"/>
        <dbReference type="ChEBI" id="CHEBI:33019"/>
        <dbReference type="ChEBI" id="CHEBI:33384"/>
        <dbReference type="ChEBI" id="CHEBI:78442"/>
        <dbReference type="ChEBI" id="CHEBI:78533"/>
        <dbReference type="ChEBI" id="CHEBI:456215"/>
        <dbReference type="EC" id="6.1.1.11"/>
    </reaction>
</comment>
<dbReference type="UniPathway" id="UPA00906">
    <property type="reaction ID" value="UER00895"/>
</dbReference>
<evidence type="ECO:0000256" key="6">
    <source>
        <dbReference type="ARBA" id="ARBA00023146"/>
    </source>
</evidence>
<keyword evidence="4 7" id="KW-0067">ATP-binding</keyword>
<dbReference type="InterPro" id="IPR033729">
    <property type="entry name" value="SerRS_core"/>
</dbReference>
<keyword evidence="12" id="KW-1185">Reference proteome</keyword>
<dbReference type="HAMAP" id="MF_00176">
    <property type="entry name" value="Ser_tRNA_synth_type1"/>
    <property type="match status" value="1"/>
</dbReference>
<dbReference type="EC" id="6.1.1.11" evidence="7"/>
<comment type="function">
    <text evidence="7">Catalyzes the attachment of serine to tRNA(Ser). Is also able to aminoacylate tRNA(Sec) with serine, to form the misacylated tRNA L-seryl-tRNA(Sec), which will be further converted into selenocysteinyl-tRNA(Sec).</text>
</comment>
<evidence type="ECO:0000256" key="1">
    <source>
        <dbReference type="ARBA" id="ARBA00022490"/>
    </source>
</evidence>
<dbReference type="InterPro" id="IPR042103">
    <property type="entry name" value="SerRS_1_N_sf"/>
</dbReference>
<dbReference type="RefSeq" id="WP_184306892.1">
    <property type="nucleotide sequence ID" value="NZ_JACHXU010000018.1"/>
</dbReference>
<keyword evidence="1 7" id="KW-0963">Cytoplasm</keyword>
<dbReference type="GO" id="GO:0006434">
    <property type="term" value="P:seryl-tRNA aminoacylation"/>
    <property type="evidence" value="ECO:0007669"/>
    <property type="project" value="UniProtKB-UniRule"/>
</dbReference>
<dbReference type="PANTHER" id="PTHR11778">
    <property type="entry name" value="SERYL-TRNA SYNTHETASE"/>
    <property type="match status" value="1"/>
</dbReference>
<comment type="pathway">
    <text evidence="7">Aminoacyl-tRNA biosynthesis; selenocysteinyl-tRNA(Sec) biosynthesis; L-seryl-tRNA(Sec) from L-serine and tRNA(Sec): step 1/1.</text>
</comment>
<dbReference type="EMBL" id="JACHXU010000018">
    <property type="protein sequence ID" value="MBB3208742.1"/>
    <property type="molecule type" value="Genomic_DNA"/>
</dbReference>
<evidence type="ECO:0000313" key="11">
    <source>
        <dbReference type="EMBL" id="MBB3208742.1"/>
    </source>
</evidence>
<keyword evidence="6 7" id="KW-0030">Aminoacyl-tRNA synthetase</keyword>
<feature type="binding site" evidence="8">
    <location>
        <position position="384"/>
    </location>
    <ligand>
        <name>L-serine</name>
        <dbReference type="ChEBI" id="CHEBI:33384"/>
    </ligand>
</feature>
<evidence type="ECO:0000256" key="5">
    <source>
        <dbReference type="ARBA" id="ARBA00022917"/>
    </source>
</evidence>
<sequence>MLDRKFILQNPEVVSENSARRGVSVDVQSICELESQRLAALKRSQEFNTQANETSKRIAGAKDNEERQKLIAEGRALRDQKDAAAAEQSELEAKILELQSVLPNLTHPAVPDGGEEDANELGFGKTEKPSFDFKPIDHLAIGEKHDMFDFEGGARVAGSGFYFLRNAAVRLDLALQQFAVSFLSDRGFTPVATPDLALTSVLQGTGFNPRGPETQIYSIENTELNLVATAEITLGGMLSGQILESEKLPLKLCGLSHCFRTEAGAAGRASRGLYRVHQFTKIEMFAFTLPEQSDAIHEEMRELECELFDALEVPYRIVDTAAGDLGGPAYRKYDLEAWMPGRGDGGEWGEVTSTSNCTDYQARRLDVRYKTAGQKGTQYVHTLNGTAVATGRAMIAILENHQRADGSVGVPKVLQPWVGKEVLEPIA</sequence>
<evidence type="ECO:0000313" key="12">
    <source>
        <dbReference type="Proteomes" id="UP000536179"/>
    </source>
</evidence>
<keyword evidence="5 7" id="KW-0648">Protein biosynthesis</keyword>
<comment type="subcellular location">
    <subcellularLocation>
        <location evidence="7">Cytoplasm</location>
    </subcellularLocation>
</comment>
<dbReference type="NCBIfam" id="TIGR00414">
    <property type="entry name" value="serS"/>
    <property type="match status" value="1"/>
</dbReference>
<dbReference type="InterPro" id="IPR002317">
    <property type="entry name" value="Ser-tRNA-ligase_type_1"/>
</dbReference>
<dbReference type="PIRSF" id="PIRSF001529">
    <property type="entry name" value="Ser-tRNA-synth_IIa"/>
    <property type="match status" value="1"/>
</dbReference>
<feature type="binding site" evidence="8">
    <location>
        <position position="229"/>
    </location>
    <ligand>
        <name>L-serine</name>
        <dbReference type="ChEBI" id="CHEBI:33384"/>
    </ligand>
</feature>